<dbReference type="GO" id="GO:0008270">
    <property type="term" value="F:zinc ion binding"/>
    <property type="evidence" value="ECO:0007669"/>
    <property type="project" value="UniProtKB-KW"/>
</dbReference>
<dbReference type="GO" id="GO:0005654">
    <property type="term" value="C:nucleoplasm"/>
    <property type="evidence" value="ECO:0007669"/>
    <property type="project" value="TreeGrafter"/>
</dbReference>
<dbReference type="GO" id="GO:0005689">
    <property type="term" value="C:U12-type spliceosomal complex"/>
    <property type="evidence" value="ECO:0007669"/>
    <property type="project" value="TreeGrafter"/>
</dbReference>
<feature type="domain" description="CHHC U11-48K-type" evidence="5">
    <location>
        <begin position="49"/>
        <end position="76"/>
    </location>
</feature>
<dbReference type="InterPro" id="IPR051591">
    <property type="entry name" value="UPF0224_FAM112_RNA_Proc"/>
</dbReference>
<keyword evidence="1" id="KW-0479">Metal-binding</keyword>
<dbReference type="PROSITE" id="PS51800">
    <property type="entry name" value="ZF_CHHC_U11_48K"/>
    <property type="match status" value="1"/>
</dbReference>
<organism evidence="6 7">
    <name type="scientific">Xenopus laevis</name>
    <name type="common">African clawed frog</name>
    <dbReference type="NCBI Taxonomy" id="8355"/>
    <lineage>
        <taxon>Eukaryota</taxon>
        <taxon>Metazoa</taxon>
        <taxon>Chordata</taxon>
        <taxon>Craniata</taxon>
        <taxon>Vertebrata</taxon>
        <taxon>Euteleostomi</taxon>
        <taxon>Amphibia</taxon>
        <taxon>Batrachia</taxon>
        <taxon>Anura</taxon>
        <taxon>Pipoidea</taxon>
        <taxon>Pipidae</taxon>
        <taxon>Xenopodinae</taxon>
        <taxon>Xenopus</taxon>
        <taxon>Xenopus</taxon>
    </lineage>
</organism>
<dbReference type="InterPro" id="IPR036236">
    <property type="entry name" value="Znf_C2H2_sf"/>
</dbReference>
<dbReference type="PANTHER" id="PTHR21402">
    <property type="entry name" value="GAMETOCYTE SPECIFIC FACTOR 1-RELATED"/>
    <property type="match status" value="1"/>
</dbReference>
<dbReference type="GO" id="GO:0005829">
    <property type="term" value="C:cytosol"/>
    <property type="evidence" value="ECO:0007669"/>
    <property type="project" value="TreeGrafter"/>
</dbReference>
<evidence type="ECO:0000256" key="3">
    <source>
        <dbReference type="ARBA" id="ARBA00022833"/>
    </source>
</evidence>
<protein>
    <recommendedName>
        <fullName evidence="5">CHHC U11-48K-type domain-containing protein</fullName>
    </recommendedName>
</protein>
<reference evidence="7" key="1">
    <citation type="journal article" date="2016" name="Nature">
        <title>Genome evolution in the allotetraploid frog Xenopus laevis.</title>
        <authorList>
            <person name="Session A.M."/>
            <person name="Uno Y."/>
            <person name="Kwon T."/>
            <person name="Chapman J.A."/>
            <person name="Toyoda A."/>
            <person name="Takahashi S."/>
            <person name="Fukui A."/>
            <person name="Hikosaka A."/>
            <person name="Suzuki A."/>
            <person name="Kondo M."/>
            <person name="van Heeringen S.J."/>
            <person name="Quigley I."/>
            <person name="Heinz S."/>
            <person name="Ogino H."/>
            <person name="Ochi H."/>
            <person name="Hellsten U."/>
            <person name="Lyons J.B."/>
            <person name="Simakov O."/>
            <person name="Putnam N."/>
            <person name="Stites J."/>
            <person name="Kuroki Y."/>
            <person name="Tanaka T."/>
            <person name="Michiue T."/>
            <person name="Watanabe M."/>
            <person name="Bogdanovic O."/>
            <person name="Lister R."/>
            <person name="Georgiou G."/>
            <person name="Paranjpe S.S."/>
            <person name="van Kruijsbergen I."/>
            <person name="Shu S."/>
            <person name="Carlson J."/>
            <person name="Kinoshita T."/>
            <person name="Ohta Y."/>
            <person name="Mawaribuchi S."/>
            <person name="Jenkins J."/>
            <person name="Grimwood J."/>
            <person name="Schmutz J."/>
            <person name="Mitros T."/>
            <person name="Mozaffari S.V."/>
            <person name="Suzuki Y."/>
            <person name="Haramoto Y."/>
            <person name="Yamamoto T.S."/>
            <person name="Takagi C."/>
            <person name="Heald R."/>
            <person name="Miller K."/>
            <person name="Haudenschild C."/>
            <person name="Kitzman J."/>
            <person name="Nakayama T."/>
            <person name="Izutsu Y."/>
            <person name="Robert J."/>
            <person name="Fortriede J."/>
            <person name="Burns K."/>
            <person name="Lotay V."/>
            <person name="Karimi K."/>
            <person name="Yasuoka Y."/>
            <person name="Dichmann D.S."/>
            <person name="Flajnik M.F."/>
            <person name="Houston D.W."/>
            <person name="Shendure J."/>
            <person name="DuPasquier L."/>
            <person name="Vize P.D."/>
            <person name="Zorn A.M."/>
            <person name="Ito M."/>
            <person name="Marcotte E.M."/>
            <person name="Wallingford J.B."/>
            <person name="Ito Y."/>
            <person name="Asashima M."/>
            <person name="Ueno N."/>
            <person name="Matsuda Y."/>
            <person name="Veenstra G.J."/>
            <person name="Fujiyama A."/>
            <person name="Harland R.M."/>
            <person name="Taira M."/>
            <person name="Rokhsar D.S."/>
        </authorList>
    </citation>
    <scope>NUCLEOTIDE SEQUENCE [LARGE SCALE GENOMIC DNA]</scope>
    <source>
        <strain evidence="7">J</strain>
    </source>
</reference>
<sequence length="338" mass="39314">MSKEGAMERGPCTLLQEMKDFTEQCQSRLSDLLQELGWTSEFSGGEQDAAVCPFDDNHRMPKSSLEKHIATCRLRKLGYSKEEVQISDTQFYYEKAKLPSVVIDKELQFQIINKARDRVSTGNAAGSYERSAYSCSPVEVPINHKYAICDLKPADRLAIYDYVLEQTRIQKPASQTDRSEADLFEDLAAKINQDDDQNGPKSHLEIMAEMRDYKRRRQSYRAKNVHITKKSYTEIIHDVINVHMEELSSHWRDENNDDARSSVSSSSVRRRPLQRSPSADSRDSGSHRDKQHSVRKRERSRSPHKHSNREKEKDTKKKKARDEDRRHHSHKRRKHSED</sequence>
<feature type="compositionally biased region" description="Basic residues" evidence="4">
    <location>
        <begin position="327"/>
        <end position="338"/>
    </location>
</feature>
<keyword evidence="3" id="KW-0862">Zinc</keyword>
<evidence type="ECO:0000256" key="2">
    <source>
        <dbReference type="ARBA" id="ARBA00022771"/>
    </source>
</evidence>
<dbReference type="EMBL" id="CM004476">
    <property type="protein sequence ID" value="OCT76421.1"/>
    <property type="molecule type" value="Genomic_DNA"/>
</dbReference>
<feature type="compositionally biased region" description="Basic and acidic residues" evidence="4">
    <location>
        <begin position="309"/>
        <end position="326"/>
    </location>
</feature>
<dbReference type="SUPFAM" id="SSF57667">
    <property type="entry name" value="beta-beta-alpha zinc fingers"/>
    <property type="match status" value="1"/>
</dbReference>
<dbReference type="Pfam" id="PF05253">
    <property type="entry name" value="zf-U11-48K"/>
    <property type="match status" value="1"/>
</dbReference>
<evidence type="ECO:0000259" key="5">
    <source>
        <dbReference type="PROSITE" id="PS51800"/>
    </source>
</evidence>
<evidence type="ECO:0000256" key="4">
    <source>
        <dbReference type="SAM" id="MobiDB-lite"/>
    </source>
</evidence>
<dbReference type="AlphaFoldDB" id="A0A974CQA6"/>
<evidence type="ECO:0000313" key="7">
    <source>
        <dbReference type="Proteomes" id="UP000694892"/>
    </source>
</evidence>
<keyword evidence="2" id="KW-0863">Zinc-finger</keyword>
<accession>A0A974CQA6</accession>
<dbReference type="InterPro" id="IPR022776">
    <property type="entry name" value="TRM13/UPF0224_CHHC_Znf_dom"/>
</dbReference>
<dbReference type="OMA" id="QEPMEQC"/>
<feature type="compositionally biased region" description="Basic residues" evidence="4">
    <location>
        <begin position="293"/>
        <end position="308"/>
    </location>
</feature>
<feature type="region of interest" description="Disordered" evidence="4">
    <location>
        <begin position="253"/>
        <end position="338"/>
    </location>
</feature>
<feature type="compositionally biased region" description="Basic and acidic residues" evidence="4">
    <location>
        <begin position="280"/>
        <end position="292"/>
    </location>
</feature>
<name>A0A974CQA6_XENLA</name>
<dbReference type="PANTHER" id="PTHR21402:SF10">
    <property type="entry name" value="U11_U12 SMALL NUCLEAR RIBONUCLEOPROTEIN 48 KDA PROTEIN"/>
    <property type="match status" value="1"/>
</dbReference>
<evidence type="ECO:0000313" key="6">
    <source>
        <dbReference type="EMBL" id="OCT76421.1"/>
    </source>
</evidence>
<proteinExistence type="predicted"/>
<gene>
    <name evidence="6" type="ORF">XELAEV_18031620mg</name>
</gene>
<dbReference type="Proteomes" id="UP000694892">
    <property type="component" value="Chromosome 6L"/>
</dbReference>
<evidence type="ECO:0000256" key="1">
    <source>
        <dbReference type="ARBA" id="ARBA00022723"/>
    </source>
</evidence>